<proteinExistence type="predicted"/>
<dbReference type="AlphaFoldDB" id="G7IS56"/>
<sequence>MFRKPSTAIYAAVVTVPVQQEDVDEGGLNLRSGDKALFGPDRFFNTDDHTVSRRQSKWVPENRFCMFQNEVYSYFYQLDVSQVDLVKEETIEAKNKMFSLPGTKIADWFAHRTSGGSISLRFCYKFTIFLVPPLCFAA</sequence>
<dbReference type="EnsemblPlants" id="AES67836">
    <property type="protein sequence ID" value="AES67836"/>
    <property type="gene ID" value="MTR_2g099860"/>
</dbReference>
<dbReference type="PaxDb" id="3880-AES67836"/>
<evidence type="ECO:0000313" key="2">
    <source>
        <dbReference type="EnsemblPlants" id="AES67836"/>
    </source>
</evidence>
<dbReference type="EMBL" id="CM001218">
    <property type="protein sequence ID" value="AES67836.1"/>
    <property type="molecule type" value="Genomic_DNA"/>
</dbReference>
<gene>
    <name evidence="1" type="ordered locus">MTR_2g099860</name>
</gene>
<reference evidence="1 3" key="2">
    <citation type="journal article" date="2014" name="BMC Genomics">
        <title>An improved genome release (version Mt4.0) for the model legume Medicago truncatula.</title>
        <authorList>
            <person name="Tang H."/>
            <person name="Krishnakumar V."/>
            <person name="Bidwell S."/>
            <person name="Rosen B."/>
            <person name="Chan A."/>
            <person name="Zhou S."/>
            <person name="Gentzbittel L."/>
            <person name="Childs K.L."/>
            <person name="Yandell M."/>
            <person name="Gundlach H."/>
            <person name="Mayer K.F."/>
            <person name="Schwartz D.C."/>
            <person name="Town C.D."/>
        </authorList>
    </citation>
    <scope>GENOME REANNOTATION</scope>
    <source>
        <strain evidence="2 3">cv. Jemalong A17</strain>
    </source>
</reference>
<name>G7IS56_MEDTR</name>
<evidence type="ECO:0000313" key="1">
    <source>
        <dbReference type="EMBL" id="AES67836.1"/>
    </source>
</evidence>
<evidence type="ECO:0000313" key="3">
    <source>
        <dbReference type="Proteomes" id="UP000002051"/>
    </source>
</evidence>
<protein>
    <submittedName>
        <fullName evidence="1 2">Uncharacterized protein</fullName>
    </submittedName>
</protein>
<keyword evidence="3" id="KW-1185">Reference proteome</keyword>
<reference evidence="2" key="3">
    <citation type="submission" date="2015-04" db="UniProtKB">
        <authorList>
            <consortium name="EnsemblPlants"/>
        </authorList>
    </citation>
    <scope>IDENTIFICATION</scope>
    <source>
        <strain evidence="2">cv. Jemalong A17</strain>
    </source>
</reference>
<dbReference type="Proteomes" id="UP000002051">
    <property type="component" value="Chromosome 2"/>
</dbReference>
<dbReference type="HOGENOM" id="CLU_2007282_0_0_1"/>
<reference evidence="1 3" key="1">
    <citation type="journal article" date="2011" name="Nature">
        <title>The Medicago genome provides insight into the evolution of rhizobial symbioses.</title>
        <authorList>
            <person name="Young N.D."/>
            <person name="Debelle F."/>
            <person name="Oldroyd G.E."/>
            <person name="Geurts R."/>
            <person name="Cannon S.B."/>
            <person name="Udvardi M.K."/>
            <person name="Benedito V.A."/>
            <person name="Mayer K.F."/>
            <person name="Gouzy J."/>
            <person name="Schoof H."/>
            <person name="Van de Peer Y."/>
            <person name="Proost S."/>
            <person name="Cook D.R."/>
            <person name="Meyers B.C."/>
            <person name="Spannagl M."/>
            <person name="Cheung F."/>
            <person name="De Mita S."/>
            <person name="Krishnakumar V."/>
            <person name="Gundlach H."/>
            <person name="Zhou S."/>
            <person name="Mudge J."/>
            <person name="Bharti A.K."/>
            <person name="Murray J.D."/>
            <person name="Naoumkina M.A."/>
            <person name="Rosen B."/>
            <person name="Silverstein K.A."/>
            <person name="Tang H."/>
            <person name="Rombauts S."/>
            <person name="Zhao P.X."/>
            <person name="Zhou P."/>
            <person name="Barbe V."/>
            <person name="Bardou P."/>
            <person name="Bechner M."/>
            <person name="Bellec A."/>
            <person name="Berger A."/>
            <person name="Berges H."/>
            <person name="Bidwell S."/>
            <person name="Bisseling T."/>
            <person name="Choisne N."/>
            <person name="Couloux A."/>
            <person name="Denny R."/>
            <person name="Deshpande S."/>
            <person name="Dai X."/>
            <person name="Doyle J.J."/>
            <person name="Dudez A.M."/>
            <person name="Farmer A.D."/>
            <person name="Fouteau S."/>
            <person name="Franken C."/>
            <person name="Gibelin C."/>
            <person name="Gish J."/>
            <person name="Goldstein S."/>
            <person name="Gonzalez A.J."/>
            <person name="Green P.J."/>
            <person name="Hallab A."/>
            <person name="Hartog M."/>
            <person name="Hua A."/>
            <person name="Humphray S.J."/>
            <person name="Jeong D.H."/>
            <person name="Jing Y."/>
            <person name="Jocker A."/>
            <person name="Kenton S.M."/>
            <person name="Kim D.J."/>
            <person name="Klee K."/>
            <person name="Lai H."/>
            <person name="Lang C."/>
            <person name="Lin S."/>
            <person name="Macmil S.L."/>
            <person name="Magdelenat G."/>
            <person name="Matthews L."/>
            <person name="McCorrison J."/>
            <person name="Monaghan E.L."/>
            <person name="Mun J.H."/>
            <person name="Najar F.Z."/>
            <person name="Nicholson C."/>
            <person name="Noirot C."/>
            <person name="O'Bleness M."/>
            <person name="Paule C.R."/>
            <person name="Poulain J."/>
            <person name="Prion F."/>
            <person name="Qin B."/>
            <person name="Qu C."/>
            <person name="Retzel E.F."/>
            <person name="Riddle C."/>
            <person name="Sallet E."/>
            <person name="Samain S."/>
            <person name="Samson N."/>
            <person name="Sanders I."/>
            <person name="Saurat O."/>
            <person name="Scarpelli C."/>
            <person name="Schiex T."/>
            <person name="Segurens B."/>
            <person name="Severin A.J."/>
            <person name="Sherrier D.J."/>
            <person name="Shi R."/>
            <person name="Sims S."/>
            <person name="Singer S.R."/>
            <person name="Sinharoy S."/>
            <person name="Sterck L."/>
            <person name="Viollet A."/>
            <person name="Wang B.B."/>
            <person name="Wang K."/>
            <person name="Wang M."/>
            <person name="Wang X."/>
            <person name="Warfsmann J."/>
            <person name="Weissenbach J."/>
            <person name="White D.D."/>
            <person name="White J.D."/>
            <person name="Wiley G.B."/>
            <person name="Wincker P."/>
            <person name="Xing Y."/>
            <person name="Yang L."/>
            <person name="Yao Z."/>
            <person name="Ying F."/>
            <person name="Zhai J."/>
            <person name="Zhou L."/>
            <person name="Zuber A."/>
            <person name="Denarie J."/>
            <person name="Dixon R.A."/>
            <person name="May G.D."/>
            <person name="Schwartz D.C."/>
            <person name="Rogers J."/>
            <person name="Quetier F."/>
            <person name="Town C.D."/>
            <person name="Roe B.A."/>
        </authorList>
    </citation>
    <scope>NUCLEOTIDE SEQUENCE [LARGE SCALE GENOMIC DNA]</scope>
    <source>
        <strain evidence="1">A17</strain>
        <strain evidence="2 3">cv. Jemalong A17</strain>
    </source>
</reference>
<organism evidence="1 3">
    <name type="scientific">Medicago truncatula</name>
    <name type="common">Barrel medic</name>
    <name type="synonym">Medicago tribuloides</name>
    <dbReference type="NCBI Taxonomy" id="3880"/>
    <lineage>
        <taxon>Eukaryota</taxon>
        <taxon>Viridiplantae</taxon>
        <taxon>Streptophyta</taxon>
        <taxon>Embryophyta</taxon>
        <taxon>Tracheophyta</taxon>
        <taxon>Spermatophyta</taxon>
        <taxon>Magnoliopsida</taxon>
        <taxon>eudicotyledons</taxon>
        <taxon>Gunneridae</taxon>
        <taxon>Pentapetalae</taxon>
        <taxon>rosids</taxon>
        <taxon>fabids</taxon>
        <taxon>Fabales</taxon>
        <taxon>Fabaceae</taxon>
        <taxon>Papilionoideae</taxon>
        <taxon>50 kb inversion clade</taxon>
        <taxon>NPAAA clade</taxon>
        <taxon>Hologalegina</taxon>
        <taxon>IRL clade</taxon>
        <taxon>Trifolieae</taxon>
        <taxon>Medicago</taxon>
    </lineage>
</organism>
<accession>G7IS56</accession>